<name>A0A101TRY3_9ACTN</name>
<reference evidence="1 2" key="1">
    <citation type="submission" date="2015-10" db="EMBL/GenBank/DDBJ databases">
        <title>Draft genome sequence of Streptomyces caeruleatus NRRL B-24802, type strain for the species Streptomyces caeruleatus.</title>
        <authorList>
            <person name="Ruckert C."/>
            <person name="Winkler A."/>
            <person name="Kalinowski J."/>
            <person name="Kampfer P."/>
            <person name="Glaeser S."/>
        </authorList>
    </citation>
    <scope>NUCLEOTIDE SEQUENCE [LARGE SCALE GENOMIC DNA]</scope>
    <source>
        <strain evidence="1 2">NRRL B-24802</strain>
    </source>
</reference>
<sequence length="136" mass="15310">MRQCMATAEVPSGPLLLAILAGQGRVSDGELVDVPETARCELGLWHGDEHAAFVWDWEHKPTDALWARWTPDGTMRFESLTHCEAEGGADGDACTLYRDHSRDHSWNVVDPEMESLRRRVLAENAGLLAWLTRKRE</sequence>
<protein>
    <submittedName>
        <fullName evidence="1">Uncharacterized protein</fullName>
    </submittedName>
</protein>
<dbReference type="OrthoDB" id="4223913at2"/>
<organism evidence="1 2">
    <name type="scientific">Streptomyces caeruleatus</name>
    <dbReference type="NCBI Taxonomy" id="661399"/>
    <lineage>
        <taxon>Bacteria</taxon>
        <taxon>Bacillati</taxon>
        <taxon>Actinomycetota</taxon>
        <taxon>Actinomycetes</taxon>
        <taxon>Kitasatosporales</taxon>
        <taxon>Streptomycetaceae</taxon>
        <taxon>Streptomyces</taxon>
    </lineage>
</organism>
<comment type="caution">
    <text evidence="1">The sequence shown here is derived from an EMBL/GenBank/DDBJ whole genome shotgun (WGS) entry which is preliminary data.</text>
</comment>
<dbReference type="Proteomes" id="UP000053429">
    <property type="component" value="Unassembled WGS sequence"/>
</dbReference>
<keyword evidence="2" id="KW-1185">Reference proteome</keyword>
<dbReference type="EMBL" id="LMWY01000042">
    <property type="protein sequence ID" value="KUN97373.1"/>
    <property type="molecule type" value="Genomic_DNA"/>
</dbReference>
<dbReference type="AlphaFoldDB" id="A0A101TRY3"/>
<proteinExistence type="predicted"/>
<gene>
    <name evidence="1" type="ORF">AQJ67_31080</name>
</gene>
<evidence type="ECO:0000313" key="1">
    <source>
        <dbReference type="EMBL" id="KUN97373.1"/>
    </source>
</evidence>
<accession>A0A101TRY3</accession>
<evidence type="ECO:0000313" key="2">
    <source>
        <dbReference type="Proteomes" id="UP000053429"/>
    </source>
</evidence>